<organism evidence="1 2">
    <name type="scientific">Blautia wexlerae</name>
    <dbReference type="NCBI Taxonomy" id="418240"/>
    <lineage>
        <taxon>Bacteria</taxon>
        <taxon>Bacillati</taxon>
        <taxon>Bacillota</taxon>
        <taxon>Clostridia</taxon>
        <taxon>Lachnospirales</taxon>
        <taxon>Lachnospiraceae</taxon>
        <taxon>Blautia</taxon>
    </lineage>
</organism>
<evidence type="ECO:0000313" key="1">
    <source>
        <dbReference type="EMBL" id="CUP49360.1"/>
    </source>
</evidence>
<gene>
    <name evidence="1" type="ORF">ERS852523_01793</name>
</gene>
<name>A0A174NS35_9FIRM</name>
<proteinExistence type="predicted"/>
<protein>
    <submittedName>
        <fullName evidence="1">Uncharacterized protein</fullName>
    </submittedName>
</protein>
<accession>A0A174NS35</accession>
<dbReference type="Proteomes" id="UP000095712">
    <property type="component" value="Unassembled WGS sequence"/>
</dbReference>
<evidence type="ECO:0000313" key="2">
    <source>
        <dbReference type="Proteomes" id="UP000095712"/>
    </source>
</evidence>
<sequence>MCYTVIVFMVTVHTPLSREVFWHEYAKIPRHTSQNSIAAGNLE</sequence>
<reference evidence="1 2" key="1">
    <citation type="submission" date="2015-09" db="EMBL/GenBank/DDBJ databases">
        <authorList>
            <consortium name="Pathogen Informatics"/>
        </authorList>
    </citation>
    <scope>NUCLEOTIDE SEQUENCE [LARGE SCALE GENOMIC DNA]</scope>
    <source>
        <strain evidence="1 2">2789STDY5834911</strain>
    </source>
</reference>
<dbReference type="AlphaFoldDB" id="A0A174NS35"/>
<dbReference type="EMBL" id="CZAW01000016">
    <property type="protein sequence ID" value="CUP49360.1"/>
    <property type="molecule type" value="Genomic_DNA"/>
</dbReference>